<dbReference type="InterPro" id="IPR043502">
    <property type="entry name" value="DNA/RNA_pol_sf"/>
</dbReference>
<reference evidence="1" key="2">
    <citation type="submission" date="2022-01" db="EMBL/GenBank/DDBJ databases">
        <authorList>
            <person name="Yamashiro T."/>
            <person name="Shiraishi A."/>
            <person name="Satake H."/>
            <person name="Nakayama K."/>
        </authorList>
    </citation>
    <scope>NUCLEOTIDE SEQUENCE</scope>
</reference>
<dbReference type="EMBL" id="BQNB010018598">
    <property type="protein sequence ID" value="GJT76139.1"/>
    <property type="molecule type" value="Genomic_DNA"/>
</dbReference>
<dbReference type="PANTHER" id="PTHR11439">
    <property type="entry name" value="GAG-POL-RELATED RETROTRANSPOSON"/>
    <property type="match status" value="1"/>
</dbReference>
<organism evidence="1 2">
    <name type="scientific">Tanacetum coccineum</name>
    <dbReference type="NCBI Taxonomy" id="301880"/>
    <lineage>
        <taxon>Eukaryota</taxon>
        <taxon>Viridiplantae</taxon>
        <taxon>Streptophyta</taxon>
        <taxon>Embryophyta</taxon>
        <taxon>Tracheophyta</taxon>
        <taxon>Spermatophyta</taxon>
        <taxon>Magnoliopsida</taxon>
        <taxon>eudicotyledons</taxon>
        <taxon>Gunneridae</taxon>
        <taxon>Pentapetalae</taxon>
        <taxon>asterids</taxon>
        <taxon>campanulids</taxon>
        <taxon>Asterales</taxon>
        <taxon>Asteraceae</taxon>
        <taxon>Asteroideae</taxon>
        <taxon>Anthemideae</taxon>
        <taxon>Anthemidinae</taxon>
        <taxon>Tanacetum</taxon>
    </lineage>
</organism>
<evidence type="ECO:0000313" key="1">
    <source>
        <dbReference type="EMBL" id="GJT76139.1"/>
    </source>
</evidence>
<comment type="caution">
    <text evidence="1">The sequence shown here is derived from an EMBL/GenBank/DDBJ whole genome shotgun (WGS) entry which is preliminary data.</text>
</comment>
<proteinExistence type="predicted"/>
<reference evidence="1" key="1">
    <citation type="journal article" date="2022" name="Int. J. Mol. Sci.">
        <title>Draft Genome of Tanacetum Coccineum: Genomic Comparison of Closely Related Tanacetum-Family Plants.</title>
        <authorList>
            <person name="Yamashiro T."/>
            <person name="Shiraishi A."/>
            <person name="Nakayama K."/>
            <person name="Satake H."/>
        </authorList>
    </citation>
    <scope>NUCLEOTIDE SEQUENCE</scope>
</reference>
<dbReference type="PANTHER" id="PTHR11439:SF524">
    <property type="entry name" value="RNA-DIRECTED DNA POLYMERASE, PROTEIN KINASE RLK-PELLE-DLSV FAMILY"/>
    <property type="match status" value="1"/>
</dbReference>
<dbReference type="SUPFAM" id="SSF56672">
    <property type="entry name" value="DNA/RNA polymerases"/>
    <property type="match status" value="1"/>
</dbReference>
<dbReference type="Proteomes" id="UP001151760">
    <property type="component" value="Unassembled WGS sequence"/>
</dbReference>
<gene>
    <name evidence="1" type="ORF">Tco_1042864</name>
</gene>
<sequence length="796" mass="88385">MSAQLPTPAHQFGYRIMGPAQQVQSGLTGFTITSGQATILPHAFTVGMLHDPASGAWNMDTGASSHLNNSVNSLREIFNTCMYPSISVSDGHSIHVTNTGHSILPTPLKSLHLNNVLITPHIVKNLISDRQFFRDNNCIIEFDAFDFSVKDFMTRRVLLRCDSTGIFTQSQLHLLSLMLSLLVNICGINVLDTQGVMCCNGKSERMVPTINNLICTLLFQANLSPTFWVEARNKATHLLNILPSTVIASPSSGPTSLPSPVAQHTPVQLQFSPTAVPHQTITVSDQHAPSIVQNPLVSPNPNSVHPMVTRFRVRTNRPTKRLNLHVSSVSPLPKSYRDAFSDPNWQNAMRDEYHGTLSRYKARLVANGSTQLEGVDVDETFSPVVKPVYMHQPPGFQDFVHPDYGTDTTYLLLYVDDIVLTASSEILLQAHMVNCNLSRTPIDTESKLGSDGDPVSDPTLYRSLAGSLQYLTFTRPDISYAVQQVCLYMHDPREPYFSALKRILWYVRGTLDYGLQLFSSSTTDLVAYSDADWAGCPTTRRSTSGYCVFPSNNLLSWSSKRHLTLSRFSAEAEYRGVANVVAKTCWLCNLLRELHTPLSSATLVYCDNVRVLHVPSSYQFADIFTKVLHSALFEEFRTSLSVRCPSAPIAGEATLLDSQPWCIFDQFLFHENPYLGRAARARVCSHVGLETLLEMLGKTDRGENEDVDLHLVALINTNMGCDEFHDEDLKLNYPILSGASYYTCQPWRTYLLGTPPRDVIEEIAQTIVATIPNQKFKTEAATEDSTSAATVAEPKL</sequence>
<accession>A0ABQ5GLD5</accession>
<dbReference type="CDD" id="cd09272">
    <property type="entry name" value="RNase_HI_RT_Ty1"/>
    <property type="match status" value="1"/>
</dbReference>
<name>A0ABQ5GLD5_9ASTR</name>
<keyword evidence="2" id="KW-1185">Reference proteome</keyword>
<evidence type="ECO:0000313" key="2">
    <source>
        <dbReference type="Proteomes" id="UP001151760"/>
    </source>
</evidence>
<protein>
    <submittedName>
        <fullName evidence="1">Ribonuclease H-like domain-containing protein</fullName>
    </submittedName>
</protein>